<reference evidence="2" key="1">
    <citation type="submission" date="2015-07" db="EMBL/GenBank/DDBJ databases">
        <title>Genome Of Nitrogen-Fixing Cyanobacterium Nostoc piscinale CENA21 From Solimoes/Amazon River Floodplain Sediments And Comparative Genomics To Uncover Biosynthetic Natural Products Potential.</title>
        <authorList>
            <person name="Leao T.F."/>
            <person name="Leao P.N."/>
            <person name="Guimaraes P.I."/>
            <person name="de Melo A.G.C."/>
            <person name="Ramos R.T.J."/>
            <person name="Silva A."/>
            <person name="Fiore M.F."/>
            <person name="Schneider M.P.C."/>
        </authorList>
    </citation>
    <scope>NUCLEOTIDE SEQUENCE [LARGE SCALE GENOMIC DNA]</scope>
    <source>
        <strain evidence="2">CENA21</strain>
    </source>
</reference>
<evidence type="ECO:0000313" key="1">
    <source>
        <dbReference type="EMBL" id="ALF55544.1"/>
    </source>
</evidence>
<dbReference type="STRING" id="224013.ACX27_26275"/>
<proteinExistence type="predicted"/>
<keyword evidence="2" id="KW-1185">Reference proteome</keyword>
<name>A0A0M4TXS1_9NOSO</name>
<dbReference type="AlphaFoldDB" id="A0A0M4TXS1"/>
<evidence type="ECO:0000313" key="2">
    <source>
        <dbReference type="Proteomes" id="UP000062645"/>
    </source>
</evidence>
<dbReference type="EMBL" id="CP012036">
    <property type="protein sequence ID" value="ALF55544.1"/>
    <property type="molecule type" value="Genomic_DNA"/>
</dbReference>
<sequence length="117" mass="13293">MLDENVAPLYQVQLRRYNRDLVVWVVGDPGTPPKGTLDPEILCWCEEHDFSLVTNNRKSMPVHLADHIAQGRNVPGIFILNEKFTIGQNIEELILIAEASFDNEYQNQIIHLPLVSG</sequence>
<dbReference type="OrthoDB" id="572420at2"/>
<gene>
    <name evidence="1" type="ORF">ACX27_26275</name>
</gene>
<dbReference type="KEGG" id="npz:ACX27_26275"/>
<dbReference type="Proteomes" id="UP000062645">
    <property type="component" value="Chromosome"/>
</dbReference>
<dbReference type="PATRIC" id="fig|224013.5.peg.6293"/>
<organism evidence="1 2">
    <name type="scientific">Nostoc piscinale CENA21</name>
    <dbReference type="NCBI Taxonomy" id="224013"/>
    <lineage>
        <taxon>Bacteria</taxon>
        <taxon>Bacillati</taxon>
        <taxon>Cyanobacteriota</taxon>
        <taxon>Cyanophyceae</taxon>
        <taxon>Nostocales</taxon>
        <taxon>Nostocaceae</taxon>
        <taxon>Nostoc</taxon>
    </lineage>
</organism>
<protein>
    <submittedName>
        <fullName evidence="1">Uncharacterized protein</fullName>
    </submittedName>
</protein>
<accession>A0A0M4TXS1</accession>
<dbReference type="RefSeq" id="WP_062296801.1">
    <property type="nucleotide sequence ID" value="NZ_CP012036.1"/>
</dbReference>
<reference evidence="1 2" key="2">
    <citation type="journal article" date="2016" name="Genome Announc.">
        <title>Draft Genome Sequence of the N2-Fixing Cyanobacterium Nostoc piscinale CENA21, Isolated from the Brazilian Amazon Floodplain.</title>
        <authorList>
            <person name="Leao T."/>
            <person name="Guimaraes P.I."/>
            <person name="de Melo A.G."/>
            <person name="Ramos R.T."/>
            <person name="Leao P.N."/>
            <person name="Silva A."/>
            <person name="Fiore M.F."/>
            <person name="Schneider M.P."/>
        </authorList>
    </citation>
    <scope>NUCLEOTIDE SEQUENCE [LARGE SCALE GENOMIC DNA]</scope>
    <source>
        <strain evidence="1 2">CENA21</strain>
    </source>
</reference>